<name>A0ABN9TCZ3_9DINO</name>
<dbReference type="Pfam" id="PF00685">
    <property type="entry name" value="Sulfotransfer_1"/>
    <property type="match status" value="1"/>
</dbReference>
<dbReference type="Proteomes" id="UP001189429">
    <property type="component" value="Unassembled WGS sequence"/>
</dbReference>
<gene>
    <name evidence="4" type="ORF">PCOR1329_LOCUS37905</name>
</gene>
<proteinExistence type="inferred from homology"/>
<comment type="caution">
    <text evidence="4">The sequence shown here is derived from an EMBL/GenBank/DDBJ whole genome shotgun (WGS) entry which is preliminary data.</text>
</comment>
<keyword evidence="5" id="KW-1185">Reference proteome</keyword>
<accession>A0ABN9TCZ3</accession>
<evidence type="ECO:0000259" key="3">
    <source>
        <dbReference type="Pfam" id="PF00685"/>
    </source>
</evidence>
<evidence type="ECO:0000256" key="2">
    <source>
        <dbReference type="ARBA" id="ARBA00022679"/>
    </source>
</evidence>
<dbReference type="SUPFAM" id="SSF52540">
    <property type="entry name" value="P-loop containing nucleoside triphosphate hydrolases"/>
    <property type="match status" value="1"/>
</dbReference>
<sequence length="590" mass="66136">MAKVLDDPRWKEVKKVVACVSAMGGAKWEGDRFEIDKSAANHVFDLPAAERVYSALQQEIDMHFVVLSRFAAGCCQMPRGALDGSDHPMALRFKRVSEPGLQKLWERSHRSLEEREALKDALPARCDSAWFRSTFLEAAAPAALGPQDAIWRYVKGFNEYDALAVIAGVAASHPPLLDEFFDVQRCPVSGMKVIGSDAERHCVAKPSSASELLHDCLIQSFMGRLRVGSTIGVKHNVDEWGTFMLFRQLRSKGPDTWVVCDQATSTKFLELSLPQGLEGQTWRLLKTADEPLWEHPRTSVPYSWVNGMANSPLIGDSVWTSLREAFEPRHGDVWLPGPHGTGRASVHAAIIALKGSGRMDDVDMGKPHFVEMAVTQGRVSLEEFNSEALEPHERVFKTFNPRLSLPVKPWPGWLPAGIKVVIVARDPRDVCCSTYRFIETAQCNRDLPFSEWVDVFCKAELHHMTTAVSTYTDWWRAAQACPDQILWLVFEDMLREPERTVRQLASFLGVDVTDEVVLHVSEIFRFAELKRRFGPALGPLLRTGQVGSHKDYFSADDYLFRQEVLDPLLHAGVPLTRDVQTDGDEAISVS</sequence>
<dbReference type="InterPro" id="IPR000863">
    <property type="entry name" value="Sulfotransferase_dom"/>
</dbReference>
<evidence type="ECO:0000256" key="1">
    <source>
        <dbReference type="ARBA" id="ARBA00005771"/>
    </source>
</evidence>
<protein>
    <recommendedName>
        <fullName evidence="3">Sulfotransferase domain-containing protein</fullName>
    </recommendedName>
</protein>
<evidence type="ECO:0000313" key="5">
    <source>
        <dbReference type="Proteomes" id="UP001189429"/>
    </source>
</evidence>
<dbReference type="InterPro" id="IPR036452">
    <property type="entry name" value="Ribo_hydro-like"/>
</dbReference>
<dbReference type="PANTHER" id="PTHR11783">
    <property type="entry name" value="SULFOTRANSFERASE SULT"/>
    <property type="match status" value="1"/>
</dbReference>
<dbReference type="Gene3D" id="3.90.245.10">
    <property type="entry name" value="Ribonucleoside hydrolase-like"/>
    <property type="match status" value="1"/>
</dbReference>
<feature type="domain" description="Sulfotransferase" evidence="3">
    <location>
        <begin position="390"/>
        <end position="569"/>
    </location>
</feature>
<reference evidence="4" key="1">
    <citation type="submission" date="2023-10" db="EMBL/GenBank/DDBJ databases">
        <authorList>
            <person name="Chen Y."/>
            <person name="Shah S."/>
            <person name="Dougan E. K."/>
            <person name="Thang M."/>
            <person name="Chan C."/>
        </authorList>
    </citation>
    <scope>NUCLEOTIDE SEQUENCE [LARGE SCALE GENOMIC DNA]</scope>
</reference>
<dbReference type="EMBL" id="CAUYUJ010014593">
    <property type="protein sequence ID" value="CAK0843606.1"/>
    <property type="molecule type" value="Genomic_DNA"/>
</dbReference>
<evidence type="ECO:0000313" key="4">
    <source>
        <dbReference type="EMBL" id="CAK0843606.1"/>
    </source>
</evidence>
<keyword evidence="2" id="KW-0808">Transferase</keyword>
<dbReference type="Gene3D" id="3.40.50.300">
    <property type="entry name" value="P-loop containing nucleotide triphosphate hydrolases"/>
    <property type="match status" value="1"/>
</dbReference>
<comment type="similarity">
    <text evidence="1">Belongs to the sulfotransferase 1 family.</text>
</comment>
<dbReference type="InterPro" id="IPR027417">
    <property type="entry name" value="P-loop_NTPase"/>
</dbReference>
<organism evidence="4 5">
    <name type="scientific">Prorocentrum cordatum</name>
    <dbReference type="NCBI Taxonomy" id="2364126"/>
    <lineage>
        <taxon>Eukaryota</taxon>
        <taxon>Sar</taxon>
        <taxon>Alveolata</taxon>
        <taxon>Dinophyceae</taxon>
        <taxon>Prorocentrales</taxon>
        <taxon>Prorocentraceae</taxon>
        <taxon>Prorocentrum</taxon>
    </lineage>
</organism>